<dbReference type="EMBL" id="QPFP01000032">
    <property type="protein sequence ID" value="TEB28441.1"/>
    <property type="molecule type" value="Genomic_DNA"/>
</dbReference>
<protein>
    <submittedName>
        <fullName evidence="1">Uncharacterized protein</fullName>
    </submittedName>
</protein>
<accession>A0A4Y7T354</accession>
<gene>
    <name evidence="1" type="ORF">FA13DRAFT_1711753</name>
</gene>
<sequence length="590" mass="67330">MAWAQREMGKLQSTLCPIQRLPVEVHGHIFYDSDAVCDPRWPLCNSDGTGSETCCILLVCKAWRDTAYTTHKLWTSLRIGLSDTPGLCLEQYEKIITWFERSGTLFKDLHVHTYQDNDEVGTVGSVGDLLLARLLMEGPPLDLLWTLCPDSSSIAKSQAHMKKLCSDKKVWAWNSLRTLEVNLRNGWWDENKYGSPEHSWSMFRHLPPVTSFKLFTPFLGHETLQHCQLLQSLRLNFGSPSGKLQSTHHEWLRVMGSKRIEMLRLRKLRVVGATAKTVDSTLRYLKAPILEELDSVFDDTSDLDDHSWRESIVSGMRLGDAIEDFVNTSRTLELLHVQPSLSFKPEDLEKWVKHWKGVMKDGVPLNELSMVVFQSLHISTPISLEKYHHIVAWFKWSGALLTELRVHTYQDSYEEGYFVDPLLANLLVEGHPLSILWMGLGDPVFVVELRWIMHCLQSGMCKWAWNSLYTLELSLRCGGWDEVEGDDWIESDSMLSDPPSLKTFKLIAPSIQYGGGRPDGVLRVPPSGLSSLTTFKLRCDWEEGKIVEFLQHLRNLEYLKLDFGSPIGQLPNTRVESLHRLGPKCPNCEG</sequence>
<proteinExistence type="predicted"/>
<comment type="caution">
    <text evidence="1">The sequence shown here is derived from an EMBL/GenBank/DDBJ whole genome shotgun (WGS) entry which is preliminary data.</text>
</comment>
<dbReference type="Proteomes" id="UP000298030">
    <property type="component" value="Unassembled WGS sequence"/>
</dbReference>
<organism evidence="1 2">
    <name type="scientific">Coprinellus micaceus</name>
    <name type="common">Glistening ink-cap mushroom</name>
    <name type="synonym">Coprinus micaceus</name>
    <dbReference type="NCBI Taxonomy" id="71717"/>
    <lineage>
        <taxon>Eukaryota</taxon>
        <taxon>Fungi</taxon>
        <taxon>Dikarya</taxon>
        <taxon>Basidiomycota</taxon>
        <taxon>Agaricomycotina</taxon>
        <taxon>Agaricomycetes</taxon>
        <taxon>Agaricomycetidae</taxon>
        <taxon>Agaricales</taxon>
        <taxon>Agaricineae</taxon>
        <taxon>Psathyrellaceae</taxon>
        <taxon>Coprinellus</taxon>
    </lineage>
</organism>
<keyword evidence="2" id="KW-1185">Reference proteome</keyword>
<dbReference type="AlphaFoldDB" id="A0A4Y7T354"/>
<reference evidence="1 2" key="1">
    <citation type="journal article" date="2019" name="Nat. Ecol. Evol.">
        <title>Megaphylogeny resolves global patterns of mushroom evolution.</title>
        <authorList>
            <person name="Varga T."/>
            <person name="Krizsan K."/>
            <person name="Foldi C."/>
            <person name="Dima B."/>
            <person name="Sanchez-Garcia M."/>
            <person name="Sanchez-Ramirez S."/>
            <person name="Szollosi G.J."/>
            <person name="Szarkandi J.G."/>
            <person name="Papp V."/>
            <person name="Albert L."/>
            <person name="Andreopoulos W."/>
            <person name="Angelini C."/>
            <person name="Antonin V."/>
            <person name="Barry K.W."/>
            <person name="Bougher N.L."/>
            <person name="Buchanan P."/>
            <person name="Buyck B."/>
            <person name="Bense V."/>
            <person name="Catcheside P."/>
            <person name="Chovatia M."/>
            <person name="Cooper J."/>
            <person name="Damon W."/>
            <person name="Desjardin D."/>
            <person name="Finy P."/>
            <person name="Geml J."/>
            <person name="Haridas S."/>
            <person name="Hughes K."/>
            <person name="Justo A."/>
            <person name="Karasinski D."/>
            <person name="Kautmanova I."/>
            <person name="Kiss B."/>
            <person name="Kocsube S."/>
            <person name="Kotiranta H."/>
            <person name="LaButti K.M."/>
            <person name="Lechner B.E."/>
            <person name="Liimatainen K."/>
            <person name="Lipzen A."/>
            <person name="Lukacs Z."/>
            <person name="Mihaltcheva S."/>
            <person name="Morgado L.N."/>
            <person name="Niskanen T."/>
            <person name="Noordeloos M.E."/>
            <person name="Ohm R.A."/>
            <person name="Ortiz-Santana B."/>
            <person name="Ovrebo C."/>
            <person name="Racz N."/>
            <person name="Riley R."/>
            <person name="Savchenko A."/>
            <person name="Shiryaev A."/>
            <person name="Soop K."/>
            <person name="Spirin V."/>
            <person name="Szebenyi C."/>
            <person name="Tomsovsky M."/>
            <person name="Tulloss R.E."/>
            <person name="Uehling J."/>
            <person name="Grigoriev I.V."/>
            <person name="Vagvolgyi C."/>
            <person name="Papp T."/>
            <person name="Martin F.M."/>
            <person name="Miettinen O."/>
            <person name="Hibbett D.S."/>
            <person name="Nagy L.G."/>
        </authorList>
    </citation>
    <scope>NUCLEOTIDE SEQUENCE [LARGE SCALE GENOMIC DNA]</scope>
    <source>
        <strain evidence="1 2">FP101781</strain>
    </source>
</reference>
<name>A0A4Y7T354_COPMI</name>
<evidence type="ECO:0000313" key="1">
    <source>
        <dbReference type="EMBL" id="TEB28441.1"/>
    </source>
</evidence>
<evidence type="ECO:0000313" key="2">
    <source>
        <dbReference type="Proteomes" id="UP000298030"/>
    </source>
</evidence>